<accession>A0A5N6T070</accession>
<organism evidence="3 4">
    <name type="scientific">Aspergillus pseudotamarii</name>
    <dbReference type="NCBI Taxonomy" id="132259"/>
    <lineage>
        <taxon>Eukaryota</taxon>
        <taxon>Fungi</taxon>
        <taxon>Dikarya</taxon>
        <taxon>Ascomycota</taxon>
        <taxon>Pezizomycotina</taxon>
        <taxon>Eurotiomycetes</taxon>
        <taxon>Eurotiomycetidae</taxon>
        <taxon>Eurotiales</taxon>
        <taxon>Aspergillaceae</taxon>
        <taxon>Aspergillus</taxon>
        <taxon>Aspergillus subgen. Circumdati</taxon>
    </lineage>
</organism>
<dbReference type="Proteomes" id="UP000325672">
    <property type="component" value="Unassembled WGS sequence"/>
</dbReference>
<proteinExistence type="predicted"/>
<feature type="compositionally biased region" description="Polar residues" evidence="1">
    <location>
        <begin position="107"/>
        <end position="134"/>
    </location>
</feature>
<keyword evidence="2" id="KW-0472">Membrane</keyword>
<keyword evidence="2" id="KW-0812">Transmembrane</keyword>
<reference evidence="3 4" key="1">
    <citation type="submission" date="2019-04" db="EMBL/GenBank/DDBJ databases">
        <title>Friends and foes A comparative genomics study of 23 Aspergillus species from section Flavi.</title>
        <authorList>
            <consortium name="DOE Joint Genome Institute"/>
            <person name="Kjaerbolling I."/>
            <person name="Vesth T."/>
            <person name="Frisvad J.C."/>
            <person name="Nybo J.L."/>
            <person name="Theobald S."/>
            <person name="Kildgaard S."/>
            <person name="Isbrandt T."/>
            <person name="Kuo A."/>
            <person name="Sato A."/>
            <person name="Lyhne E.K."/>
            <person name="Kogle M.E."/>
            <person name="Wiebenga A."/>
            <person name="Kun R.S."/>
            <person name="Lubbers R.J."/>
            <person name="Makela M.R."/>
            <person name="Barry K."/>
            <person name="Chovatia M."/>
            <person name="Clum A."/>
            <person name="Daum C."/>
            <person name="Haridas S."/>
            <person name="He G."/>
            <person name="LaButti K."/>
            <person name="Lipzen A."/>
            <person name="Mondo S."/>
            <person name="Riley R."/>
            <person name="Salamov A."/>
            <person name="Simmons B.A."/>
            <person name="Magnuson J.K."/>
            <person name="Henrissat B."/>
            <person name="Mortensen U.H."/>
            <person name="Larsen T.O."/>
            <person name="Devries R.P."/>
            <person name="Grigoriev I.V."/>
            <person name="Machida M."/>
            <person name="Baker S.E."/>
            <person name="Andersen M.R."/>
        </authorList>
    </citation>
    <scope>NUCLEOTIDE SEQUENCE [LARGE SCALE GENOMIC DNA]</scope>
    <source>
        <strain evidence="3 4">CBS 117625</strain>
    </source>
</reference>
<dbReference type="EMBL" id="ML743566">
    <property type="protein sequence ID" value="KAE8139460.1"/>
    <property type="molecule type" value="Genomic_DNA"/>
</dbReference>
<evidence type="ECO:0000256" key="1">
    <source>
        <dbReference type="SAM" id="MobiDB-lite"/>
    </source>
</evidence>
<dbReference type="AlphaFoldDB" id="A0A5N6T070"/>
<keyword evidence="4" id="KW-1185">Reference proteome</keyword>
<evidence type="ECO:0000256" key="2">
    <source>
        <dbReference type="SAM" id="Phobius"/>
    </source>
</evidence>
<sequence>MAEPMVILYPATCLTFTAIFLVFRNRESIIYGLIRCAQLIDLRNHYVELHIQTDDTEVESELKDLEDQWYAPPAPNKLNPKPQRNPRKNRIKESKETNQTHRPTPRSPSDISYSTTPSYLSSISTDNPNFPASNPRTPLGRYFDRETGAIYPQVLEPPTPPWEVELTTRIERGVGLEASWDRAVDCMVGLFVELHV</sequence>
<dbReference type="GeneID" id="43643697"/>
<dbReference type="RefSeq" id="XP_031915523.1">
    <property type="nucleotide sequence ID" value="XM_032059487.1"/>
</dbReference>
<keyword evidence="2" id="KW-1133">Transmembrane helix</keyword>
<evidence type="ECO:0000313" key="4">
    <source>
        <dbReference type="Proteomes" id="UP000325672"/>
    </source>
</evidence>
<feature type="region of interest" description="Disordered" evidence="1">
    <location>
        <begin position="67"/>
        <end position="134"/>
    </location>
</feature>
<evidence type="ECO:0000313" key="3">
    <source>
        <dbReference type="EMBL" id="KAE8139460.1"/>
    </source>
</evidence>
<name>A0A5N6T070_ASPPS</name>
<gene>
    <name evidence="3" type="ORF">BDV38DRAFT_281225</name>
</gene>
<dbReference type="OrthoDB" id="4485873at2759"/>
<feature type="transmembrane region" description="Helical" evidence="2">
    <location>
        <begin position="6"/>
        <end position="23"/>
    </location>
</feature>
<protein>
    <submittedName>
        <fullName evidence="3">Uncharacterized protein</fullName>
    </submittedName>
</protein>